<organism evidence="2 3">
    <name type="scientific">Zavarzinia compransoris</name>
    <dbReference type="NCBI Taxonomy" id="1264899"/>
    <lineage>
        <taxon>Bacteria</taxon>
        <taxon>Pseudomonadati</taxon>
        <taxon>Pseudomonadota</taxon>
        <taxon>Alphaproteobacteria</taxon>
        <taxon>Rhodospirillales</taxon>
        <taxon>Zavarziniaceae</taxon>
        <taxon>Zavarzinia</taxon>
    </lineage>
</organism>
<dbReference type="GO" id="GO:0003677">
    <property type="term" value="F:DNA binding"/>
    <property type="evidence" value="ECO:0007669"/>
    <property type="project" value="InterPro"/>
</dbReference>
<keyword evidence="3" id="KW-1185">Reference proteome</keyword>
<dbReference type="Gene3D" id="1.10.260.40">
    <property type="entry name" value="lambda repressor-like DNA-binding domains"/>
    <property type="match status" value="1"/>
</dbReference>
<dbReference type="InterPro" id="IPR041413">
    <property type="entry name" value="MLTR_LBD"/>
</dbReference>
<dbReference type="AlphaFoldDB" id="A0A317EAE4"/>
<protein>
    <submittedName>
        <fullName evidence="2">Transcriptional regulator</fullName>
    </submittedName>
</protein>
<dbReference type="OrthoDB" id="9785973at2"/>
<dbReference type="CDD" id="cd00093">
    <property type="entry name" value="HTH_XRE"/>
    <property type="match status" value="1"/>
</dbReference>
<dbReference type="EMBL" id="QGLF01000001">
    <property type="protein sequence ID" value="PWR23641.1"/>
    <property type="molecule type" value="Genomic_DNA"/>
</dbReference>
<sequence length="259" mass="27383">MATMASMTARIAPDDGQRPPFATLLRRLRQERRLSQLGLALESEVAQRHISFLESGRARPGRDVVLKLSRALDLSLRTTNGLLNAAGLAAEAPETPIDAPALRLPRAALRQLLDRIDPCPAIVVDASWTVHDFNGGAGRLIAAIARPEALARSAAGRAGPNLIALLDDPDGLLVPMPDRAEVLAHLRGEAPAPGSAPPGAPFLPATFQAPLGTLAFLTILGGLASPRDITLEELKVEIFFPADDATKAWVEGGSRVCSE</sequence>
<dbReference type="SMART" id="SM00530">
    <property type="entry name" value="HTH_XRE"/>
    <property type="match status" value="1"/>
</dbReference>
<dbReference type="Pfam" id="PF17765">
    <property type="entry name" value="MLTR_LBD"/>
    <property type="match status" value="1"/>
</dbReference>
<dbReference type="InterPro" id="IPR010982">
    <property type="entry name" value="Lambda_DNA-bd_dom_sf"/>
</dbReference>
<feature type="domain" description="HTH cro/C1-type" evidence="1">
    <location>
        <begin position="25"/>
        <end position="79"/>
    </location>
</feature>
<dbReference type="Pfam" id="PF01381">
    <property type="entry name" value="HTH_3"/>
    <property type="match status" value="1"/>
</dbReference>
<evidence type="ECO:0000313" key="2">
    <source>
        <dbReference type="EMBL" id="PWR23641.1"/>
    </source>
</evidence>
<gene>
    <name evidence="2" type="ORF">DKG75_03485</name>
</gene>
<dbReference type="PANTHER" id="PTHR35010">
    <property type="entry name" value="BLL4672 PROTEIN-RELATED"/>
    <property type="match status" value="1"/>
</dbReference>
<dbReference type="PROSITE" id="PS50943">
    <property type="entry name" value="HTH_CROC1"/>
    <property type="match status" value="1"/>
</dbReference>
<dbReference type="SUPFAM" id="SSF47413">
    <property type="entry name" value="lambda repressor-like DNA-binding domains"/>
    <property type="match status" value="1"/>
</dbReference>
<comment type="caution">
    <text evidence="2">The sequence shown here is derived from an EMBL/GenBank/DDBJ whole genome shotgun (WGS) entry which is preliminary data.</text>
</comment>
<evidence type="ECO:0000259" key="1">
    <source>
        <dbReference type="PROSITE" id="PS50943"/>
    </source>
</evidence>
<name>A0A317EAE4_9PROT</name>
<accession>A0A317EAE4</accession>
<proteinExistence type="predicted"/>
<dbReference type="PANTHER" id="PTHR35010:SF4">
    <property type="entry name" value="BLL5781 PROTEIN"/>
    <property type="match status" value="1"/>
</dbReference>
<reference evidence="3" key="1">
    <citation type="submission" date="2018-05" db="EMBL/GenBank/DDBJ databases">
        <title>Zavarzinia sp. HR-AS.</title>
        <authorList>
            <person name="Lee Y."/>
            <person name="Jeon C.O."/>
        </authorList>
    </citation>
    <scope>NUCLEOTIDE SEQUENCE [LARGE SCALE GENOMIC DNA]</scope>
    <source>
        <strain evidence="3">DSM 1231</strain>
    </source>
</reference>
<dbReference type="InterPro" id="IPR001387">
    <property type="entry name" value="Cro/C1-type_HTH"/>
</dbReference>
<evidence type="ECO:0000313" key="3">
    <source>
        <dbReference type="Proteomes" id="UP000246077"/>
    </source>
</evidence>
<dbReference type="Proteomes" id="UP000246077">
    <property type="component" value="Unassembled WGS sequence"/>
</dbReference>